<evidence type="ECO:0000256" key="1">
    <source>
        <dbReference type="SAM" id="MobiDB-lite"/>
    </source>
</evidence>
<dbReference type="OrthoDB" id="3255924at2759"/>
<feature type="compositionally biased region" description="Low complexity" evidence="1">
    <location>
        <begin position="906"/>
        <end position="961"/>
    </location>
</feature>
<feature type="compositionally biased region" description="Acidic residues" evidence="1">
    <location>
        <begin position="812"/>
        <end position="824"/>
    </location>
</feature>
<feature type="region of interest" description="Disordered" evidence="1">
    <location>
        <begin position="1"/>
        <end position="21"/>
    </location>
</feature>
<feature type="region of interest" description="Disordered" evidence="1">
    <location>
        <begin position="610"/>
        <end position="637"/>
    </location>
</feature>
<proteinExistence type="predicted"/>
<feature type="region of interest" description="Disordered" evidence="1">
    <location>
        <begin position="430"/>
        <end position="460"/>
    </location>
</feature>
<dbReference type="Proteomes" id="UP000759537">
    <property type="component" value="Unassembled WGS sequence"/>
</dbReference>
<feature type="compositionally biased region" description="Polar residues" evidence="1">
    <location>
        <begin position="611"/>
        <end position="631"/>
    </location>
</feature>
<keyword evidence="3" id="KW-1185">Reference proteome</keyword>
<feature type="compositionally biased region" description="Basic residues" evidence="1">
    <location>
        <begin position="685"/>
        <end position="699"/>
    </location>
</feature>
<dbReference type="Gene3D" id="3.80.10.10">
    <property type="entry name" value="Ribonuclease Inhibitor"/>
    <property type="match status" value="1"/>
</dbReference>
<protein>
    <recommendedName>
        <fullName evidence="4">F-box domain-containing protein</fullName>
    </recommendedName>
</protein>
<reference evidence="2" key="1">
    <citation type="submission" date="2019-10" db="EMBL/GenBank/DDBJ databases">
        <authorList>
            <consortium name="DOE Joint Genome Institute"/>
            <person name="Kuo A."/>
            <person name="Miyauchi S."/>
            <person name="Kiss E."/>
            <person name="Drula E."/>
            <person name="Kohler A."/>
            <person name="Sanchez-Garcia M."/>
            <person name="Andreopoulos B."/>
            <person name="Barry K.W."/>
            <person name="Bonito G."/>
            <person name="Buee M."/>
            <person name="Carver A."/>
            <person name="Chen C."/>
            <person name="Cichocki N."/>
            <person name="Clum A."/>
            <person name="Culley D."/>
            <person name="Crous P.W."/>
            <person name="Fauchery L."/>
            <person name="Girlanda M."/>
            <person name="Hayes R."/>
            <person name="Keri Z."/>
            <person name="LaButti K."/>
            <person name="Lipzen A."/>
            <person name="Lombard V."/>
            <person name="Magnuson J."/>
            <person name="Maillard F."/>
            <person name="Morin E."/>
            <person name="Murat C."/>
            <person name="Nolan M."/>
            <person name="Ohm R."/>
            <person name="Pangilinan J."/>
            <person name="Pereira M."/>
            <person name="Perotto S."/>
            <person name="Peter M."/>
            <person name="Riley R."/>
            <person name="Sitrit Y."/>
            <person name="Stielow B."/>
            <person name="Szollosi G."/>
            <person name="Zifcakova L."/>
            <person name="Stursova M."/>
            <person name="Spatafora J.W."/>
            <person name="Tedersoo L."/>
            <person name="Vaario L.-M."/>
            <person name="Yamada A."/>
            <person name="Yan M."/>
            <person name="Wang P."/>
            <person name="Xu J."/>
            <person name="Bruns T."/>
            <person name="Baldrian P."/>
            <person name="Vilgalys R."/>
            <person name="Henrissat B."/>
            <person name="Grigoriev I.V."/>
            <person name="Hibbett D."/>
            <person name="Nagy L.G."/>
            <person name="Martin F.M."/>
        </authorList>
    </citation>
    <scope>NUCLEOTIDE SEQUENCE</scope>
    <source>
        <strain evidence="2">Prilba</strain>
    </source>
</reference>
<organism evidence="2 3">
    <name type="scientific">Russula ochroleuca</name>
    <dbReference type="NCBI Taxonomy" id="152965"/>
    <lineage>
        <taxon>Eukaryota</taxon>
        <taxon>Fungi</taxon>
        <taxon>Dikarya</taxon>
        <taxon>Basidiomycota</taxon>
        <taxon>Agaricomycotina</taxon>
        <taxon>Agaricomycetes</taxon>
        <taxon>Russulales</taxon>
        <taxon>Russulaceae</taxon>
        <taxon>Russula</taxon>
    </lineage>
</organism>
<reference evidence="2" key="2">
    <citation type="journal article" date="2020" name="Nat. Commun.">
        <title>Large-scale genome sequencing of mycorrhizal fungi provides insights into the early evolution of symbiotic traits.</title>
        <authorList>
            <person name="Miyauchi S."/>
            <person name="Kiss E."/>
            <person name="Kuo A."/>
            <person name="Drula E."/>
            <person name="Kohler A."/>
            <person name="Sanchez-Garcia M."/>
            <person name="Morin E."/>
            <person name="Andreopoulos B."/>
            <person name="Barry K.W."/>
            <person name="Bonito G."/>
            <person name="Buee M."/>
            <person name="Carver A."/>
            <person name="Chen C."/>
            <person name="Cichocki N."/>
            <person name="Clum A."/>
            <person name="Culley D."/>
            <person name="Crous P.W."/>
            <person name="Fauchery L."/>
            <person name="Girlanda M."/>
            <person name="Hayes R.D."/>
            <person name="Keri Z."/>
            <person name="LaButti K."/>
            <person name="Lipzen A."/>
            <person name="Lombard V."/>
            <person name="Magnuson J."/>
            <person name="Maillard F."/>
            <person name="Murat C."/>
            <person name="Nolan M."/>
            <person name="Ohm R.A."/>
            <person name="Pangilinan J."/>
            <person name="Pereira M.F."/>
            <person name="Perotto S."/>
            <person name="Peter M."/>
            <person name="Pfister S."/>
            <person name="Riley R."/>
            <person name="Sitrit Y."/>
            <person name="Stielow J.B."/>
            <person name="Szollosi G."/>
            <person name="Zifcakova L."/>
            <person name="Stursova M."/>
            <person name="Spatafora J.W."/>
            <person name="Tedersoo L."/>
            <person name="Vaario L.M."/>
            <person name="Yamada A."/>
            <person name="Yan M."/>
            <person name="Wang P."/>
            <person name="Xu J."/>
            <person name="Bruns T."/>
            <person name="Baldrian P."/>
            <person name="Vilgalys R."/>
            <person name="Dunand C."/>
            <person name="Henrissat B."/>
            <person name="Grigoriev I.V."/>
            <person name="Hibbett D."/>
            <person name="Nagy L.G."/>
            <person name="Martin F.M."/>
        </authorList>
    </citation>
    <scope>NUCLEOTIDE SEQUENCE</scope>
    <source>
        <strain evidence="2">Prilba</strain>
    </source>
</reference>
<feature type="compositionally biased region" description="Low complexity" evidence="1">
    <location>
        <begin position="828"/>
        <end position="842"/>
    </location>
</feature>
<sequence length="1009" mass="109876">MTLTRATPKGSSKGFPMKLNLDTNSSPTRTVTIDNVPDEVLLEIFDLYRQTLGDPLNSERVWNNKNGWFKLAHVCHNWRAVVLASPFRLRLRLYFAGDTPTRAAALNRLAHLPIIVDYNNVVLNASAQKRLISALRYPDRVCRMAITNTVGITEALDSPFPALEGLELNCVEHTLPTSFKTSIKSLRHLRLAGPSLTSFFPLFSVTKALVDLTLRIGADSRMAKGASLLTHLQHIPHLRNLQVSTGTTYLFPPSSPIEIQTTTSVSLAELTSFRFSGEFAEMEWFVAGLVTPSLRELHISVFNIFDSDIPHIPHLSEFICVAGIVFFAARLTFSGVCLSTSLFAHPHSSDDPPSKIVTINTQFGAQPDSALSAMLATIEEVFLSLSTPMTYFESLLVNLESWCKVFEDFRNVKVLRLQHGLTTKVADMLRLPTANPPSPQEEVDPDATTASGTPINSNGSQFPLDIFPSLEEIVLYAWMPDRSIGETERASVLESFGPFATARQEMGRPVKVFWNTHGEVPRYFTTAVEDLSALSRSRRLSLKAGVRYESREIVAKSEERAFQILLPPSTWNDMETFSWSDSLRALTAPCLDCLRSSKNERNDLEDLLADSGSTSATTADAETLSLHSNPGSPRRKRARFTKNIRLFGWDLFGRRQPIRLPDDDEEIDGDGGGGGGGQEQQAERSRKKRRSHRGGHRRPPPVAISSSTLDSDAAPLDSAAIASHATNYAEEEAKRAERRARRRERREIKRAAAAAALALEQEAMLEGGDEFEGFPGSGGGGGSRLIVGVAGSPPPFVRDDGARTTTRHVPNGEEDDEEEEEEMGDFGGDAYARRASGSSDSGRGSDSRSRTSTTTTSLSGQQPHLGHSIQPYNHHYISQQPAAHPSATTGAVPPLPPVRRSKNKSSRSSASKSSSSSASSTKRSRSSPSAPLSPTLSSPLAPAAALPPTTSTSPTTTLPRTVPQETFGVPRLQTVGIERHSSGFPSPGIGGPRNGKRDLGAFLANRGDA</sequence>
<feature type="compositionally biased region" description="Polar residues" evidence="1">
    <location>
        <begin position="448"/>
        <end position="460"/>
    </location>
</feature>
<feature type="region of interest" description="Disordered" evidence="1">
    <location>
        <begin position="768"/>
        <end position="999"/>
    </location>
</feature>
<evidence type="ECO:0000313" key="3">
    <source>
        <dbReference type="Proteomes" id="UP000759537"/>
    </source>
</evidence>
<feature type="compositionally biased region" description="Polar residues" evidence="1">
    <location>
        <begin position="876"/>
        <end position="889"/>
    </location>
</feature>
<feature type="region of interest" description="Disordered" evidence="1">
    <location>
        <begin position="660"/>
        <end position="749"/>
    </location>
</feature>
<evidence type="ECO:0000313" key="2">
    <source>
        <dbReference type="EMBL" id="KAF8480520.1"/>
    </source>
</evidence>
<dbReference type="AlphaFoldDB" id="A0A9P5MWT0"/>
<dbReference type="SUPFAM" id="SSF52047">
    <property type="entry name" value="RNI-like"/>
    <property type="match status" value="1"/>
</dbReference>
<evidence type="ECO:0008006" key="4">
    <source>
        <dbReference type="Google" id="ProtNLM"/>
    </source>
</evidence>
<gene>
    <name evidence="2" type="ORF">DFH94DRAFT_831651</name>
</gene>
<name>A0A9P5MWT0_9AGAM</name>
<dbReference type="InterPro" id="IPR032675">
    <property type="entry name" value="LRR_dom_sf"/>
</dbReference>
<feature type="compositionally biased region" description="Low complexity" evidence="1">
    <location>
        <begin position="705"/>
        <end position="725"/>
    </location>
</feature>
<dbReference type="EMBL" id="WHVB01000008">
    <property type="protein sequence ID" value="KAF8480520.1"/>
    <property type="molecule type" value="Genomic_DNA"/>
</dbReference>
<accession>A0A9P5MWT0</accession>
<comment type="caution">
    <text evidence="2">The sequence shown here is derived from an EMBL/GenBank/DDBJ whole genome shotgun (WGS) entry which is preliminary data.</text>
</comment>